<dbReference type="HAMAP" id="MF_00060">
    <property type="entry name" value="SurE"/>
    <property type="match status" value="1"/>
</dbReference>
<reference evidence="7 9" key="1">
    <citation type="submission" date="2016-04" db="EMBL/GenBank/DDBJ databases">
        <title>Genome sequence of Methanosphaera cuniculi DSM 4103.</title>
        <authorList>
            <person name="Poehlein A."/>
            <person name="Seedorf H."/>
            <person name="Daniel R."/>
        </authorList>
    </citation>
    <scope>NUCLEOTIDE SEQUENCE [LARGE SCALE GENOMIC DNA]</scope>
    <source>
        <strain evidence="7 9">DSM 4103</strain>
    </source>
</reference>
<dbReference type="EMBL" id="LMVN01000004">
    <property type="protein sequence ID" value="PAV07969.1"/>
    <property type="molecule type" value="Genomic_DNA"/>
</dbReference>
<comment type="catalytic activity">
    <reaction evidence="4">
        <text>a ribonucleoside 5'-phosphate + H2O = a ribonucleoside + phosphate</text>
        <dbReference type="Rhea" id="RHEA:12484"/>
        <dbReference type="ChEBI" id="CHEBI:15377"/>
        <dbReference type="ChEBI" id="CHEBI:18254"/>
        <dbReference type="ChEBI" id="CHEBI:43474"/>
        <dbReference type="ChEBI" id="CHEBI:58043"/>
        <dbReference type="EC" id="3.1.3.5"/>
    </reaction>
</comment>
<sequence length="256" mass="28362">MKILITNDDGLTSGGILAVKQAVEDLGDVTVVAPQTQQSGVGHAITLMKPLRIFKRKLADGSYGYAVTGTPTDSLIIGTHHIMDGKPDLVISGINIGENLSKSITTSGTLGATFEAASHHIPSIAVSLQIDREDLKFKDGVSEIDFTYAKKILRRVVKNVIKYGMPENTDILNLNIPAKPESDEIIQSHLANRMYTTDVEERRDPYGHPYYWIKGDIIMKDDENTDVNNMHTKNQPVITPLSLDMTVYEDIEKWLK</sequence>
<dbReference type="AlphaFoldDB" id="A0A2A2HEW3"/>
<accession>A0A2A2HEW3</accession>
<dbReference type="GO" id="GO:0008253">
    <property type="term" value="F:5'-nucleotidase activity"/>
    <property type="evidence" value="ECO:0007669"/>
    <property type="project" value="UniProtKB-UniRule"/>
</dbReference>
<protein>
    <recommendedName>
        <fullName evidence="4">5'-nucleotidase SurE</fullName>
        <ecNumber evidence="4">3.1.3.5</ecNumber>
    </recommendedName>
    <alternativeName>
        <fullName evidence="4">Nucleoside 5'-monophosphate phosphohydrolase</fullName>
    </alternativeName>
</protein>
<evidence type="ECO:0000259" key="5">
    <source>
        <dbReference type="Pfam" id="PF01975"/>
    </source>
</evidence>
<dbReference type="Proteomes" id="UP000217528">
    <property type="component" value="Unassembled WGS sequence"/>
</dbReference>
<dbReference type="NCBIfam" id="TIGR00087">
    <property type="entry name" value="surE"/>
    <property type="match status" value="1"/>
</dbReference>
<evidence type="ECO:0000313" key="9">
    <source>
        <dbReference type="Proteomes" id="UP000246004"/>
    </source>
</evidence>
<feature type="binding site" evidence="4">
    <location>
        <position position="8"/>
    </location>
    <ligand>
        <name>a divalent metal cation</name>
        <dbReference type="ChEBI" id="CHEBI:60240"/>
    </ligand>
</feature>
<dbReference type="SUPFAM" id="SSF64167">
    <property type="entry name" value="SurE-like"/>
    <property type="match status" value="1"/>
</dbReference>
<evidence type="ECO:0000313" key="6">
    <source>
        <dbReference type="EMBL" id="PAV07969.1"/>
    </source>
</evidence>
<dbReference type="Gene3D" id="3.40.1210.10">
    <property type="entry name" value="Survival protein SurE-like phosphatase/nucleotidase"/>
    <property type="match status" value="1"/>
</dbReference>
<keyword evidence="4" id="KW-0963">Cytoplasm</keyword>
<dbReference type="Proteomes" id="UP000246004">
    <property type="component" value="Unassembled WGS sequence"/>
</dbReference>
<dbReference type="RefSeq" id="WP_095608174.1">
    <property type="nucleotide sequence ID" value="NZ_LMVN01000004.1"/>
</dbReference>
<dbReference type="GO" id="GO:0046872">
    <property type="term" value="F:metal ion binding"/>
    <property type="evidence" value="ECO:0007669"/>
    <property type="project" value="UniProtKB-UniRule"/>
</dbReference>
<gene>
    <name evidence="4 7" type="primary">surE</name>
    <name evidence="6" type="ORF">ASJ82_01645</name>
    <name evidence="7" type="ORF">MSCUN_02630</name>
</gene>
<comment type="function">
    <text evidence="4">Nucleotidase that shows phosphatase activity on nucleoside 5'-monophosphates.</text>
</comment>
<feature type="binding site" evidence="4">
    <location>
        <position position="9"/>
    </location>
    <ligand>
        <name>a divalent metal cation</name>
        <dbReference type="ChEBI" id="CHEBI:60240"/>
    </ligand>
</feature>
<dbReference type="GO" id="GO:0000166">
    <property type="term" value="F:nucleotide binding"/>
    <property type="evidence" value="ECO:0007669"/>
    <property type="project" value="UniProtKB-KW"/>
</dbReference>
<feature type="binding site" evidence="4">
    <location>
        <position position="39"/>
    </location>
    <ligand>
        <name>a divalent metal cation</name>
        <dbReference type="ChEBI" id="CHEBI:60240"/>
    </ligand>
</feature>
<comment type="caution">
    <text evidence="6">The sequence shown here is derived from an EMBL/GenBank/DDBJ whole genome shotgun (WGS) entry which is preliminary data.</text>
</comment>
<keyword evidence="4" id="KW-0547">Nucleotide-binding</keyword>
<organism evidence="6 8">
    <name type="scientific">Methanosphaera cuniculi</name>
    <dbReference type="NCBI Taxonomy" id="1077256"/>
    <lineage>
        <taxon>Archaea</taxon>
        <taxon>Methanobacteriati</taxon>
        <taxon>Methanobacteriota</taxon>
        <taxon>Methanomada group</taxon>
        <taxon>Methanobacteria</taxon>
        <taxon>Methanobacteriales</taxon>
        <taxon>Methanobacteriaceae</taxon>
        <taxon>Methanosphaera</taxon>
    </lineage>
</organism>
<dbReference type="PANTHER" id="PTHR30457">
    <property type="entry name" value="5'-NUCLEOTIDASE SURE"/>
    <property type="match status" value="1"/>
</dbReference>
<keyword evidence="2 4" id="KW-0479">Metal-binding</keyword>
<dbReference type="OrthoDB" id="26873at2157"/>
<dbReference type="EC" id="3.1.3.5" evidence="4"/>
<dbReference type="EMBL" id="LWMS01000008">
    <property type="protein sequence ID" value="PWL08825.1"/>
    <property type="molecule type" value="Genomic_DNA"/>
</dbReference>
<feature type="binding site" evidence="4">
    <location>
        <position position="95"/>
    </location>
    <ligand>
        <name>a divalent metal cation</name>
        <dbReference type="ChEBI" id="CHEBI:60240"/>
    </ligand>
</feature>
<dbReference type="PANTHER" id="PTHR30457:SF0">
    <property type="entry name" value="PHOSPHATASE, PUTATIVE (AFU_ORTHOLOGUE AFUA_4G01070)-RELATED"/>
    <property type="match status" value="1"/>
</dbReference>
<feature type="domain" description="Survival protein SurE-like phosphatase/nucleotidase" evidence="5">
    <location>
        <begin position="3"/>
        <end position="183"/>
    </location>
</feature>
<evidence type="ECO:0000256" key="4">
    <source>
        <dbReference type="HAMAP-Rule" id="MF_00060"/>
    </source>
</evidence>
<dbReference type="NCBIfam" id="NF001491">
    <property type="entry name" value="PRK00346.2-1"/>
    <property type="match status" value="1"/>
</dbReference>
<dbReference type="InterPro" id="IPR036523">
    <property type="entry name" value="SurE-like_sf"/>
</dbReference>
<comment type="similarity">
    <text evidence="1 4">Belongs to the SurE nucleotidase family.</text>
</comment>
<dbReference type="Pfam" id="PF01975">
    <property type="entry name" value="SurE"/>
    <property type="match status" value="1"/>
</dbReference>
<reference evidence="6 8" key="2">
    <citation type="journal article" date="2017" name="BMC Genomics">
        <title>Genomic analysis of methanogenic archaea reveals a shift towards energy conservation.</title>
        <authorList>
            <person name="Gilmore S.P."/>
            <person name="Henske J.K."/>
            <person name="Sexton J.A."/>
            <person name="Solomon K.V."/>
            <person name="Seppala S."/>
            <person name="Yoo J.I."/>
            <person name="Huyett L.M."/>
            <person name="Pressman A."/>
            <person name="Cogan J.Z."/>
            <person name="Kivenson V."/>
            <person name="Peng X."/>
            <person name="Tan Y."/>
            <person name="Valentine D.L."/>
            <person name="O'Malley M.A."/>
        </authorList>
    </citation>
    <scope>NUCLEOTIDE SEQUENCE [LARGE SCALE GENOMIC DNA]</scope>
    <source>
        <strain evidence="6 8">1R-7</strain>
    </source>
</reference>
<dbReference type="InterPro" id="IPR030048">
    <property type="entry name" value="SurE"/>
</dbReference>
<evidence type="ECO:0000313" key="8">
    <source>
        <dbReference type="Proteomes" id="UP000217528"/>
    </source>
</evidence>
<evidence type="ECO:0000256" key="3">
    <source>
        <dbReference type="ARBA" id="ARBA00022801"/>
    </source>
</evidence>
<comment type="cofactor">
    <cofactor evidence="4">
        <name>a divalent metal cation</name>
        <dbReference type="ChEBI" id="CHEBI:60240"/>
    </cofactor>
    <text evidence="4">Binds 1 divalent metal cation per subunit.</text>
</comment>
<dbReference type="GO" id="GO:0005737">
    <property type="term" value="C:cytoplasm"/>
    <property type="evidence" value="ECO:0007669"/>
    <property type="project" value="UniProtKB-SubCell"/>
</dbReference>
<keyword evidence="3 4" id="KW-0378">Hydrolase</keyword>
<evidence type="ECO:0000256" key="2">
    <source>
        <dbReference type="ARBA" id="ARBA00022723"/>
    </source>
</evidence>
<evidence type="ECO:0000256" key="1">
    <source>
        <dbReference type="ARBA" id="ARBA00011062"/>
    </source>
</evidence>
<proteinExistence type="inferred from homology"/>
<evidence type="ECO:0000313" key="7">
    <source>
        <dbReference type="EMBL" id="PWL08825.1"/>
    </source>
</evidence>
<name>A0A2A2HEW3_9EURY</name>
<keyword evidence="8" id="KW-1185">Reference proteome</keyword>
<dbReference type="InterPro" id="IPR002828">
    <property type="entry name" value="SurE-like_Pase/nucleotidase"/>
</dbReference>
<comment type="subcellular location">
    <subcellularLocation>
        <location evidence="4">Cytoplasm</location>
    </subcellularLocation>
</comment>